<protein>
    <recommendedName>
        <fullName evidence="5">Ribosomal protein L11 methyltransferase</fullName>
    </recommendedName>
</protein>
<keyword evidence="1" id="KW-0489">Methyltransferase</keyword>
<dbReference type="AlphaFoldDB" id="A0A2A4TB15"/>
<dbReference type="GO" id="GO:0008276">
    <property type="term" value="F:protein methyltransferase activity"/>
    <property type="evidence" value="ECO:0007669"/>
    <property type="project" value="InterPro"/>
</dbReference>
<organism evidence="3 4">
    <name type="scientific">SAR324 cluster bacterium</name>
    <dbReference type="NCBI Taxonomy" id="2024889"/>
    <lineage>
        <taxon>Bacteria</taxon>
        <taxon>Deltaproteobacteria</taxon>
        <taxon>SAR324 cluster</taxon>
    </lineage>
</organism>
<dbReference type="EMBL" id="NVSR01000002">
    <property type="protein sequence ID" value="PCI30723.1"/>
    <property type="molecule type" value="Genomic_DNA"/>
</dbReference>
<dbReference type="PANTHER" id="PTHR43648">
    <property type="entry name" value="ELECTRON TRANSFER FLAVOPROTEIN BETA SUBUNIT LYSINE METHYLTRANSFERASE"/>
    <property type="match status" value="1"/>
</dbReference>
<evidence type="ECO:0000313" key="4">
    <source>
        <dbReference type="Proteomes" id="UP000218113"/>
    </source>
</evidence>
<dbReference type="GO" id="GO:0032259">
    <property type="term" value="P:methylation"/>
    <property type="evidence" value="ECO:0007669"/>
    <property type="project" value="UniProtKB-KW"/>
</dbReference>
<dbReference type="InterPro" id="IPR029063">
    <property type="entry name" value="SAM-dependent_MTases_sf"/>
</dbReference>
<keyword evidence="2" id="KW-0808">Transferase</keyword>
<evidence type="ECO:0008006" key="5">
    <source>
        <dbReference type="Google" id="ProtNLM"/>
    </source>
</evidence>
<evidence type="ECO:0000313" key="3">
    <source>
        <dbReference type="EMBL" id="PCI30723.1"/>
    </source>
</evidence>
<gene>
    <name evidence="3" type="ORF">COB67_00805</name>
</gene>
<evidence type="ECO:0000256" key="2">
    <source>
        <dbReference type="ARBA" id="ARBA00022679"/>
    </source>
</evidence>
<sequence>MNPEIKETPWYWEVTIECAVDCFEIVSYFLFEAGAEGVEELNQSETLITAKVFFLSSIPDPALLLEKLQAEHADAMGNLSSLAIEKKEVEDWQSNWKIHFKPLAVGKSFCIRPPWEACDPDKKEIVIYPGQGFGTGYHESTNLALQMLEWLRERISFEKVIDAGTGSGILAIGALLLQAKQVIAFDIEEEAIKEVPKNLVHSSLDPDLCRAFVAAPNELEEQAPLVLANINGFILEKFADDLMGLTETGGYLLLSGIIDEEKESLMEALNQEMSLVHSLYLNDWNCLLYQKK</sequence>
<dbReference type="InterPro" id="IPR050078">
    <property type="entry name" value="Ribosomal_L11_MeTrfase_PrmA"/>
</dbReference>
<dbReference type="SUPFAM" id="SSF53335">
    <property type="entry name" value="S-adenosyl-L-methionine-dependent methyltransferases"/>
    <property type="match status" value="1"/>
</dbReference>
<dbReference type="PANTHER" id="PTHR43648:SF1">
    <property type="entry name" value="ELECTRON TRANSFER FLAVOPROTEIN BETA SUBUNIT LYSINE METHYLTRANSFERASE"/>
    <property type="match status" value="1"/>
</dbReference>
<dbReference type="Proteomes" id="UP000218113">
    <property type="component" value="Unassembled WGS sequence"/>
</dbReference>
<comment type="caution">
    <text evidence="3">The sequence shown here is derived from an EMBL/GenBank/DDBJ whole genome shotgun (WGS) entry which is preliminary data.</text>
</comment>
<dbReference type="Pfam" id="PF06325">
    <property type="entry name" value="PrmA"/>
    <property type="match status" value="1"/>
</dbReference>
<accession>A0A2A4TB15</accession>
<proteinExistence type="predicted"/>
<reference evidence="4" key="1">
    <citation type="submission" date="2017-08" db="EMBL/GenBank/DDBJ databases">
        <title>A dynamic microbial community with high functional redundancy inhabits the cold, oxic subseafloor aquifer.</title>
        <authorList>
            <person name="Tully B.J."/>
            <person name="Wheat C.G."/>
            <person name="Glazer B.T."/>
            <person name="Huber J.A."/>
        </authorList>
    </citation>
    <scope>NUCLEOTIDE SEQUENCE [LARGE SCALE GENOMIC DNA]</scope>
</reference>
<dbReference type="Gene3D" id="3.40.50.150">
    <property type="entry name" value="Vaccinia Virus protein VP39"/>
    <property type="match status" value="1"/>
</dbReference>
<evidence type="ECO:0000256" key="1">
    <source>
        <dbReference type="ARBA" id="ARBA00022603"/>
    </source>
</evidence>
<dbReference type="CDD" id="cd02440">
    <property type="entry name" value="AdoMet_MTases"/>
    <property type="match status" value="1"/>
</dbReference>
<name>A0A2A4TB15_9DELT</name>